<comment type="caution">
    <text evidence="1">The sequence shown here is derived from an EMBL/GenBank/DDBJ whole genome shotgun (WGS) entry which is preliminary data.</text>
</comment>
<name>A0A1E5RXW5_HANUV</name>
<organism evidence="1 2">
    <name type="scientific">Hanseniaspora uvarum</name>
    <name type="common">Yeast</name>
    <name type="synonym">Kloeckera apiculata</name>
    <dbReference type="NCBI Taxonomy" id="29833"/>
    <lineage>
        <taxon>Eukaryota</taxon>
        <taxon>Fungi</taxon>
        <taxon>Dikarya</taxon>
        <taxon>Ascomycota</taxon>
        <taxon>Saccharomycotina</taxon>
        <taxon>Saccharomycetes</taxon>
        <taxon>Saccharomycodales</taxon>
        <taxon>Saccharomycodaceae</taxon>
        <taxon>Hanseniaspora</taxon>
    </lineage>
</organism>
<evidence type="ECO:0000313" key="2">
    <source>
        <dbReference type="Proteomes" id="UP000095358"/>
    </source>
</evidence>
<proteinExistence type="predicted"/>
<protein>
    <submittedName>
        <fullName evidence="1">Uncharacterized protein</fullName>
    </submittedName>
</protein>
<accession>A0A1E5RXW5</accession>
<dbReference type="VEuPathDB" id="FungiDB:AWRI3580_g1065"/>
<gene>
    <name evidence="1" type="ORF">AWRI3580_g1065</name>
</gene>
<evidence type="ECO:0000313" key="1">
    <source>
        <dbReference type="EMBL" id="OEJ91802.1"/>
    </source>
</evidence>
<dbReference type="AlphaFoldDB" id="A0A1E5RXW5"/>
<dbReference type="EMBL" id="LPNN01000002">
    <property type="protein sequence ID" value="OEJ91802.1"/>
    <property type="molecule type" value="Genomic_DNA"/>
</dbReference>
<dbReference type="Proteomes" id="UP000095358">
    <property type="component" value="Unassembled WGS sequence"/>
</dbReference>
<sequence length="82" mass="9325">MVKLATSLNKLSIIKLVKGAMKNVFSFLTLKPLYKTTKAATTQKYWIKKKYNPAKFLNSSNPQQHPAIREVASCIYFKASML</sequence>
<keyword evidence="2" id="KW-1185">Reference proteome</keyword>
<reference evidence="2" key="1">
    <citation type="journal article" date="2016" name="Genome Announc.">
        <title>Genome sequences of three species of Hanseniaspora isolated from spontaneous wine fermentations.</title>
        <authorList>
            <person name="Sternes P.R."/>
            <person name="Lee D."/>
            <person name="Kutyna D.R."/>
            <person name="Borneman A.R."/>
        </authorList>
    </citation>
    <scope>NUCLEOTIDE SEQUENCE [LARGE SCALE GENOMIC DNA]</scope>
    <source>
        <strain evidence="2">AWRI3580</strain>
    </source>
</reference>